<dbReference type="EMBL" id="CP000735">
    <property type="protein sequence ID" value="ACI23046.1"/>
    <property type="molecule type" value="Genomic_DNA"/>
</dbReference>
<dbReference type="KEGG" id="cbd:CBUD_A0030a"/>
<sequence length="36" mass="4402">MNHKKLSFLFFISIEKIYTFLIQAKMADFFALYRII</sequence>
<proteinExistence type="predicted"/>
<evidence type="ECO:0000313" key="2">
    <source>
        <dbReference type="Proteomes" id="UP000008555"/>
    </source>
</evidence>
<protein>
    <submittedName>
        <fullName evidence="1">Uncharacterized protein</fullName>
    </submittedName>
</protein>
<organism evidence="1 2">
    <name type="scientific">Coxiella burnetii (strain Dugway 5J108-111)</name>
    <dbReference type="NCBI Taxonomy" id="434922"/>
    <lineage>
        <taxon>Bacteria</taxon>
        <taxon>Pseudomonadati</taxon>
        <taxon>Pseudomonadota</taxon>
        <taxon>Gammaproteobacteria</taxon>
        <taxon>Legionellales</taxon>
        <taxon>Coxiellaceae</taxon>
        <taxon>Coxiella</taxon>
    </lineage>
</organism>
<evidence type="ECO:0000313" key="1">
    <source>
        <dbReference type="EMBL" id="ACI23046.1"/>
    </source>
</evidence>
<geneLocation type="plasmid" evidence="1 2">
    <name>pQpDG</name>
</geneLocation>
<keyword evidence="1" id="KW-0614">Plasmid</keyword>
<dbReference type="Proteomes" id="UP000008555">
    <property type="component" value="Plasmid pQpDG"/>
</dbReference>
<dbReference type="AlphaFoldDB" id="B5XHS7"/>
<reference evidence="1 2" key="1">
    <citation type="journal article" date="2009" name="Infect. Immun.">
        <title>Comparative genomics reveal extensive transposon-mediated genomic plasticity and diversity among potential effector proteins within the genus Coxiella.</title>
        <authorList>
            <person name="Beare P.A."/>
            <person name="Unsworth N."/>
            <person name="Andoh M."/>
            <person name="Voth D.E."/>
            <person name="Omsland A."/>
            <person name="Gilk S.D."/>
            <person name="Williams K.P."/>
            <person name="Sobral B.W."/>
            <person name="Kupko J.J.III."/>
            <person name="Porcella S.F."/>
            <person name="Samuel J.E."/>
            <person name="Heinzen R.A."/>
        </authorList>
    </citation>
    <scope>NUCLEOTIDE SEQUENCE [LARGE SCALE GENOMIC DNA]</scope>
    <source>
        <strain evidence="1 2">Dugway 5J108-111</strain>
        <plasmid evidence="2">pQpDG</plasmid>
    </source>
</reference>
<dbReference type="HOGENOM" id="CLU_220437_0_0_6"/>
<gene>
    <name evidence="1" type="ORF">CBUD_A0030a</name>
</gene>
<name>B5XHS7_COXBN</name>
<accession>B5XHS7</accession>